<dbReference type="InterPro" id="IPR032466">
    <property type="entry name" value="Metal_Hydrolase"/>
</dbReference>
<dbReference type="InterPro" id="IPR006680">
    <property type="entry name" value="Amidohydro-rel"/>
</dbReference>
<dbReference type="AlphaFoldDB" id="A0A4P2QEZ2"/>
<dbReference type="SUPFAM" id="SSF51556">
    <property type="entry name" value="Metallo-dependent hydrolases"/>
    <property type="match status" value="1"/>
</dbReference>
<dbReference type="GO" id="GO:0005737">
    <property type="term" value="C:cytoplasm"/>
    <property type="evidence" value="ECO:0007669"/>
    <property type="project" value="TreeGrafter"/>
</dbReference>
<dbReference type="GO" id="GO:0016831">
    <property type="term" value="F:carboxy-lyase activity"/>
    <property type="evidence" value="ECO:0007669"/>
    <property type="project" value="InterPro"/>
</dbReference>
<dbReference type="PANTHER" id="PTHR21240">
    <property type="entry name" value="2-AMINO-3-CARBOXYLMUCONATE-6-SEMIALDEHYDE DECARBOXYLASE"/>
    <property type="match status" value="1"/>
</dbReference>
<evidence type="ECO:0000259" key="2">
    <source>
        <dbReference type="Pfam" id="PF04909"/>
    </source>
</evidence>
<accession>A0A4P2QEZ2</accession>
<evidence type="ECO:0000313" key="3">
    <source>
        <dbReference type="EMBL" id="AUX28407.1"/>
    </source>
</evidence>
<dbReference type="Pfam" id="PF04909">
    <property type="entry name" value="Amidohydro_2"/>
    <property type="match status" value="1"/>
</dbReference>
<proteinExistence type="predicted"/>
<name>A0A4P2QEZ2_SORCE</name>
<dbReference type="PANTHER" id="PTHR21240:SF28">
    <property type="entry name" value="ISO-OROTATE DECARBOXYLASE (EUROFUNG)"/>
    <property type="match status" value="1"/>
</dbReference>
<dbReference type="RefSeq" id="WP_129572765.1">
    <property type="nucleotide sequence ID" value="NZ_CP012672.1"/>
</dbReference>
<dbReference type="Gene3D" id="3.20.20.140">
    <property type="entry name" value="Metal-dependent hydrolases"/>
    <property type="match status" value="1"/>
</dbReference>
<dbReference type="EMBL" id="CP012672">
    <property type="protein sequence ID" value="AUX28407.1"/>
    <property type="molecule type" value="Genomic_DNA"/>
</dbReference>
<dbReference type="InterPro" id="IPR032465">
    <property type="entry name" value="ACMSD"/>
</dbReference>
<gene>
    <name evidence="3" type="ORF">SOCE836_004770</name>
</gene>
<evidence type="ECO:0000313" key="4">
    <source>
        <dbReference type="Proteomes" id="UP000295497"/>
    </source>
</evidence>
<organism evidence="3 4">
    <name type="scientific">Sorangium cellulosum</name>
    <name type="common">Polyangium cellulosum</name>
    <dbReference type="NCBI Taxonomy" id="56"/>
    <lineage>
        <taxon>Bacteria</taxon>
        <taxon>Pseudomonadati</taxon>
        <taxon>Myxococcota</taxon>
        <taxon>Polyangia</taxon>
        <taxon>Polyangiales</taxon>
        <taxon>Polyangiaceae</taxon>
        <taxon>Sorangium</taxon>
    </lineage>
</organism>
<reference evidence="3 4" key="1">
    <citation type="submission" date="2015-09" db="EMBL/GenBank/DDBJ databases">
        <title>Sorangium comparison.</title>
        <authorList>
            <person name="Zaburannyi N."/>
            <person name="Bunk B."/>
            <person name="Overmann J."/>
            <person name="Mueller R."/>
        </authorList>
    </citation>
    <scope>NUCLEOTIDE SEQUENCE [LARGE SCALE GENOMIC DNA]</scope>
    <source>
        <strain evidence="3 4">So ce836</strain>
    </source>
</reference>
<dbReference type="GO" id="GO:0019748">
    <property type="term" value="P:secondary metabolic process"/>
    <property type="evidence" value="ECO:0007669"/>
    <property type="project" value="TreeGrafter"/>
</dbReference>
<protein>
    <recommendedName>
        <fullName evidence="2">Amidohydrolase-related domain-containing protein</fullName>
    </recommendedName>
</protein>
<sequence>MRDGFRILDIDRHVSEPVALWAEYLPAAMRAYAPRLAPFGPPEPLAGRMKRLGEHALLPTPPILCVDGEPILRVPEAAYIELGLAAERRRELLAASERPEGHLAEMDATGVDVAVLLPTYASYLVHDDGIGAERSRAYARAYNRWLGDFCASAPDRLLGPALLSRHDPEAMAGDLEQAARDGARAVVLRPNPVQGRTLSAPAHARFWAACAHHGIAVLVHEGTHARVATAGADRFETRFGQHACSHPMEAMMALLSLIEGGVLEAHPTLRVGLLEAGCGFLPYWLWRLDHVEYAQMRGEVRGRVRRPPSEYFQRQCWIALEPGEAMLDRVVREIGARRMVFGTDFPHLDHGPGMVDEMMALRGALGDEALRAILWDGPCGLMGVNPGVSPSA</sequence>
<evidence type="ECO:0000256" key="1">
    <source>
        <dbReference type="ARBA" id="ARBA00023239"/>
    </source>
</evidence>
<feature type="domain" description="Amidohydrolase-related" evidence="2">
    <location>
        <begin position="96"/>
        <end position="376"/>
    </location>
</feature>
<dbReference type="GO" id="GO:0016787">
    <property type="term" value="F:hydrolase activity"/>
    <property type="evidence" value="ECO:0007669"/>
    <property type="project" value="InterPro"/>
</dbReference>
<keyword evidence="1" id="KW-0456">Lyase</keyword>
<dbReference type="Proteomes" id="UP000295497">
    <property type="component" value="Chromosome"/>
</dbReference>